<dbReference type="PANTHER" id="PTHR30592">
    <property type="entry name" value="FORMATE DEHYDROGENASE"/>
    <property type="match status" value="1"/>
</dbReference>
<dbReference type="InterPro" id="IPR003786">
    <property type="entry name" value="FdhD"/>
</dbReference>
<evidence type="ECO:0000256" key="3">
    <source>
        <dbReference type="HAMAP-Rule" id="MF_00187"/>
    </source>
</evidence>
<gene>
    <name evidence="3 4" type="primary">fdhD</name>
    <name evidence="4" type="ORF">ORQ98_13650</name>
</gene>
<dbReference type="PANTHER" id="PTHR30592:SF1">
    <property type="entry name" value="SULFUR CARRIER PROTEIN FDHD"/>
    <property type="match status" value="1"/>
</dbReference>
<comment type="function">
    <text evidence="3">Required for formate dehydrogenase (FDH) activity. Acts as a sulfur carrier protein that transfers sulfur from IscS to the molybdenum cofactor prior to its insertion into FDH.</text>
</comment>
<sequence length="303" mass="33231">MSNLNNKLSVVNLSKINKRLDNHWQDDTSLDSSLMDSEQTGDTRSHHTLAITQWQQNNLQQLEDEVATEIPIAMSYNGVSHAVMMATPEHLEDFAVGFSLSEGIADSAEDIYDVHIIHHLQGMEVAINLASSCFNRLKHRRRQLVGRTGCGLCGVESLEQAIRQVKPLTPQPLPAHNSVQVGLKALTEHQHLHTLTGAVHAAAWCNQAGEIQLVREDVGRHNALDKLLGALATTAINITTGFVIVSSRASYEMVHKACQLGVCTLVAASAPTYLAVRQAKYAGMNLIAFARGNRHVIYNQAHK</sequence>
<evidence type="ECO:0000256" key="2">
    <source>
        <dbReference type="ARBA" id="ARBA00023150"/>
    </source>
</evidence>
<dbReference type="Proteomes" id="UP001528823">
    <property type="component" value="Unassembled WGS sequence"/>
</dbReference>
<dbReference type="Gene3D" id="3.10.20.10">
    <property type="match status" value="1"/>
</dbReference>
<comment type="similarity">
    <text evidence="3">Belongs to the FdhD family.</text>
</comment>
<proteinExistence type="inferred from homology"/>
<reference evidence="4 5" key="1">
    <citation type="submission" date="2022-11" db="EMBL/GenBank/DDBJ databases">
        <title>Spartinivicinus poritis sp. nov., isolated from scleractinian coral Porites lutea.</title>
        <authorList>
            <person name="Zhang G."/>
            <person name="Cai L."/>
            <person name="Wei Q."/>
        </authorList>
    </citation>
    <scope>NUCLEOTIDE SEQUENCE [LARGE SCALE GENOMIC DNA]</scope>
    <source>
        <strain evidence="4 5">A2-2</strain>
    </source>
</reference>
<name>A0ABT5U9I0_9GAMM</name>
<keyword evidence="2 3" id="KW-0501">Molybdenum cofactor biosynthesis</keyword>
<accession>A0ABT5U9I0</accession>
<dbReference type="NCBIfam" id="TIGR00129">
    <property type="entry name" value="fdhD_narQ"/>
    <property type="match status" value="1"/>
</dbReference>
<keyword evidence="5" id="KW-1185">Reference proteome</keyword>
<organism evidence="4 5">
    <name type="scientific">Spartinivicinus poritis</name>
    <dbReference type="NCBI Taxonomy" id="2994640"/>
    <lineage>
        <taxon>Bacteria</taxon>
        <taxon>Pseudomonadati</taxon>
        <taxon>Pseudomonadota</taxon>
        <taxon>Gammaproteobacteria</taxon>
        <taxon>Oceanospirillales</taxon>
        <taxon>Zooshikellaceae</taxon>
        <taxon>Spartinivicinus</taxon>
    </lineage>
</organism>
<dbReference type="HAMAP" id="MF_00187">
    <property type="entry name" value="FdhD"/>
    <property type="match status" value="1"/>
</dbReference>
<evidence type="ECO:0000313" key="4">
    <source>
        <dbReference type="EMBL" id="MDE1463012.1"/>
    </source>
</evidence>
<dbReference type="PIRSF" id="PIRSF015626">
    <property type="entry name" value="FdhD"/>
    <property type="match status" value="1"/>
</dbReference>
<dbReference type="SUPFAM" id="SSF53927">
    <property type="entry name" value="Cytidine deaminase-like"/>
    <property type="match status" value="1"/>
</dbReference>
<dbReference type="Pfam" id="PF02634">
    <property type="entry name" value="FdhD-NarQ"/>
    <property type="match status" value="1"/>
</dbReference>
<evidence type="ECO:0000256" key="1">
    <source>
        <dbReference type="ARBA" id="ARBA00022490"/>
    </source>
</evidence>
<dbReference type="InterPro" id="IPR016193">
    <property type="entry name" value="Cytidine_deaminase-like"/>
</dbReference>
<keyword evidence="1 3" id="KW-0963">Cytoplasm</keyword>
<feature type="active site" description="Cysteine persulfide intermediate" evidence="3">
    <location>
        <position position="150"/>
    </location>
</feature>
<comment type="caution">
    <text evidence="4">The sequence shown here is derived from an EMBL/GenBank/DDBJ whole genome shotgun (WGS) entry which is preliminary data.</text>
</comment>
<dbReference type="EMBL" id="JAPMOU010000016">
    <property type="protein sequence ID" value="MDE1463012.1"/>
    <property type="molecule type" value="Genomic_DNA"/>
</dbReference>
<protein>
    <recommendedName>
        <fullName evidence="3">Sulfur carrier protein FdhD</fullName>
    </recommendedName>
</protein>
<feature type="binding site" evidence="3">
    <location>
        <begin position="289"/>
        <end position="294"/>
    </location>
    <ligand>
        <name>Mo-bis(molybdopterin guanine dinucleotide)</name>
        <dbReference type="ChEBI" id="CHEBI:60539"/>
    </ligand>
</feature>
<evidence type="ECO:0000313" key="5">
    <source>
        <dbReference type="Proteomes" id="UP001528823"/>
    </source>
</evidence>
<dbReference type="Gene3D" id="3.40.140.10">
    <property type="entry name" value="Cytidine Deaminase, domain 2"/>
    <property type="match status" value="1"/>
</dbReference>
<dbReference type="RefSeq" id="WP_274689361.1">
    <property type="nucleotide sequence ID" value="NZ_JAPMOU010000016.1"/>
</dbReference>
<comment type="subcellular location">
    <subcellularLocation>
        <location evidence="3">Cytoplasm</location>
    </subcellularLocation>
</comment>